<dbReference type="SUPFAM" id="SSF51735">
    <property type="entry name" value="NAD(P)-binding Rossmann-fold domains"/>
    <property type="match status" value="1"/>
</dbReference>
<evidence type="ECO:0000256" key="1">
    <source>
        <dbReference type="SAM" id="MobiDB-lite"/>
    </source>
</evidence>
<proteinExistence type="predicted"/>
<name>A0ABD3Q3J3_9STRA</name>
<evidence type="ECO:0000256" key="2">
    <source>
        <dbReference type="SAM" id="SignalP"/>
    </source>
</evidence>
<accession>A0ABD3Q3J3</accession>
<dbReference type="Pfam" id="PF00106">
    <property type="entry name" value="adh_short"/>
    <property type="match status" value="2"/>
</dbReference>
<keyword evidence="4" id="KW-1185">Reference proteome</keyword>
<dbReference type="InterPro" id="IPR002347">
    <property type="entry name" value="SDR_fam"/>
</dbReference>
<dbReference type="CDD" id="cd05325">
    <property type="entry name" value="carb_red_sniffer_like_SDR_c"/>
    <property type="match status" value="1"/>
</dbReference>
<feature type="compositionally biased region" description="Low complexity" evidence="1">
    <location>
        <begin position="81"/>
        <end position="90"/>
    </location>
</feature>
<feature type="region of interest" description="Disordered" evidence="1">
    <location>
        <begin position="36"/>
        <end position="113"/>
    </location>
</feature>
<feature type="signal peptide" evidence="2">
    <location>
        <begin position="1"/>
        <end position="16"/>
    </location>
</feature>
<dbReference type="Gene3D" id="3.40.50.720">
    <property type="entry name" value="NAD(P)-binding Rossmann-like Domain"/>
    <property type="match status" value="1"/>
</dbReference>
<reference evidence="3 4" key="1">
    <citation type="submission" date="2024-10" db="EMBL/GenBank/DDBJ databases">
        <title>Updated reference genomes for cyclostephanoid diatoms.</title>
        <authorList>
            <person name="Roberts W.R."/>
            <person name="Alverson A.J."/>
        </authorList>
    </citation>
    <scope>NUCLEOTIDE SEQUENCE [LARGE SCALE GENOMIC DNA]</scope>
    <source>
        <strain evidence="3 4">AJA276-08</strain>
    </source>
</reference>
<protein>
    <submittedName>
        <fullName evidence="3">Uncharacterized protein</fullName>
    </submittedName>
</protein>
<dbReference type="PANTHER" id="PTHR43544">
    <property type="entry name" value="SHORT-CHAIN DEHYDROGENASE/REDUCTASE"/>
    <property type="match status" value="1"/>
</dbReference>
<comment type="caution">
    <text evidence="3">The sequence shown here is derived from an EMBL/GenBank/DDBJ whole genome shotgun (WGS) entry which is preliminary data.</text>
</comment>
<dbReference type="InterPro" id="IPR051468">
    <property type="entry name" value="Fungal_SecMetab_SDRs"/>
</dbReference>
<dbReference type="PRINTS" id="PR00081">
    <property type="entry name" value="GDHRDH"/>
</dbReference>
<organism evidence="3 4">
    <name type="scientific">Stephanodiscus triporus</name>
    <dbReference type="NCBI Taxonomy" id="2934178"/>
    <lineage>
        <taxon>Eukaryota</taxon>
        <taxon>Sar</taxon>
        <taxon>Stramenopiles</taxon>
        <taxon>Ochrophyta</taxon>
        <taxon>Bacillariophyta</taxon>
        <taxon>Coscinodiscophyceae</taxon>
        <taxon>Thalassiosirophycidae</taxon>
        <taxon>Stephanodiscales</taxon>
        <taxon>Stephanodiscaceae</taxon>
        <taxon>Stephanodiscus</taxon>
    </lineage>
</organism>
<dbReference type="InterPro" id="IPR036291">
    <property type="entry name" value="NAD(P)-bd_dom_sf"/>
</dbReference>
<feature type="chain" id="PRO_5044895044" evidence="2">
    <location>
        <begin position="17"/>
        <end position="428"/>
    </location>
</feature>
<dbReference type="AlphaFoldDB" id="A0ABD3Q3J3"/>
<dbReference type="Proteomes" id="UP001530315">
    <property type="component" value="Unassembled WGS sequence"/>
</dbReference>
<dbReference type="PANTHER" id="PTHR43544:SF12">
    <property type="entry name" value="NAD(P)-BINDING ROSSMANN-FOLD SUPERFAMILY PROTEIN"/>
    <property type="match status" value="1"/>
</dbReference>
<dbReference type="EMBL" id="JALLAZ020000467">
    <property type="protein sequence ID" value="KAL3794516.1"/>
    <property type="molecule type" value="Genomic_DNA"/>
</dbReference>
<sequence>MASLLLLPAAAARSWASSGRIGRRSALSSVYFDNNHRSSSRHHHHHPSSSSSYFVHRGSSPRSIAHPRPTPASGDVGRPYSSSSSSSSSSYTSFEAPEPPSSHGASVFPDIEFRRSATTTTTTTTGEEKEAQQQQQQQRAVATTTTAATTRNADRDAVFVVNGSSRGIGLRFVVGLLERTEGKVLACCRSPSTAIELIDLSSRYPDRVVVLPLDVEDQESIDDLARTIATEYRRVDLLLNVAGILGDGGATTPGPERSLSKLDRDWLMKTMSVNAVGPTMLARALSPLMRTKGGRRTVEMMDGLRVDLPLLPPGRHRPPTVIVNLSARVGSISDNLSGGWYSYRMSKSALNQATRTMGHELARQGTWIVALHPGTTDTGLSRPFRRNVGEGRLFPVEFTVDRLLDVIESLDERNTGGFYDWAGKALPF</sequence>
<feature type="compositionally biased region" description="Basic residues" evidence="1">
    <location>
        <begin position="38"/>
        <end position="47"/>
    </location>
</feature>
<evidence type="ECO:0000313" key="4">
    <source>
        <dbReference type="Proteomes" id="UP001530315"/>
    </source>
</evidence>
<keyword evidence="2" id="KW-0732">Signal</keyword>
<gene>
    <name evidence="3" type="ORF">ACHAW5_001326</name>
</gene>
<evidence type="ECO:0000313" key="3">
    <source>
        <dbReference type="EMBL" id="KAL3794516.1"/>
    </source>
</evidence>